<evidence type="ECO:0000256" key="10">
    <source>
        <dbReference type="ARBA" id="ARBA00023062"/>
    </source>
</evidence>
<dbReference type="PANTHER" id="PTHR13914:SF0">
    <property type="entry name" value="PROLINE DEHYDROGENASE 1, MITOCHONDRIAL"/>
    <property type="match status" value="1"/>
</dbReference>
<dbReference type="AlphaFoldDB" id="A0AAN7Y1M6"/>
<dbReference type="GO" id="GO:0010133">
    <property type="term" value="P:L-proline catabolic process to L-glutamate"/>
    <property type="evidence" value="ECO:0007669"/>
    <property type="project" value="TreeGrafter"/>
</dbReference>
<comment type="caution">
    <text evidence="17">The sequence shown here is derived from an EMBL/GenBank/DDBJ whole genome shotgun (WGS) entry which is preliminary data.</text>
</comment>
<evidence type="ECO:0000256" key="9">
    <source>
        <dbReference type="ARBA" id="ARBA00023002"/>
    </source>
</evidence>
<keyword evidence="9 14" id="KW-0560">Oxidoreductase</keyword>
<dbReference type="InterPro" id="IPR029041">
    <property type="entry name" value="FAD-linked_oxidoreductase-like"/>
</dbReference>
<evidence type="ECO:0000256" key="8">
    <source>
        <dbReference type="ARBA" id="ARBA00022990"/>
    </source>
</evidence>
<keyword evidence="10 14" id="KW-0642">Proline metabolism</keyword>
<comment type="similarity">
    <text evidence="4 14">Belongs to the proline oxidase family.</text>
</comment>
<dbReference type="EMBL" id="JAUZQC010000005">
    <property type="protein sequence ID" value="KAK5870801.1"/>
    <property type="molecule type" value="Genomic_DNA"/>
</dbReference>
<keyword evidence="11" id="KW-0496">Mitochondrion</keyword>
<gene>
    <name evidence="17" type="ORF">PBY51_003717</name>
</gene>
<proteinExistence type="inferred from homology"/>
<keyword evidence="18" id="KW-1185">Reference proteome</keyword>
<keyword evidence="5 14" id="KW-0285">Flavoprotein</keyword>
<evidence type="ECO:0000256" key="2">
    <source>
        <dbReference type="ARBA" id="ARBA00004305"/>
    </source>
</evidence>
<comment type="function">
    <text evidence="13 14">Converts proline to delta-1-pyrroline-5-carboxylate.</text>
</comment>
<evidence type="ECO:0000256" key="13">
    <source>
        <dbReference type="ARBA" id="ARBA00057042"/>
    </source>
</evidence>
<dbReference type="SUPFAM" id="SSF51730">
    <property type="entry name" value="FAD-linked oxidoreductase"/>
    <property type="match status" value="1"/>
</dbReference>
<evidence type="ECO:0000256" key="6">
    <source>
        <dbReference type="ARBA" id="ARBA00022827"/>
    </source>
</evidence>
<dbReference type="InterPro" id="IPR015659">
    <property type="entry name" value="Proline_oxidase"/>
</dbReference>
<accession>A0AAN7Y1M6</accession>
<reference evidence="17 18" key="2">
    <citation type="journal article" date="2023" name="Mol. Biol. Evol.">
        <title>Genomics of Secondarily Temperate Adaptation in the Only Non-Antarctic Icefish.</title>
        <authorList>
            <person name="Rivera-Colon A.G."/>
            <person name="Rayamajhi N."/>
            <person name="Minhas B.F."/>
            <person name="Madrigal G."/>
            <person name="Bilyk K.T."/>
            <person name="Yoon V."/>
            <person name="Hune M."/>
            <person name="Gregory S."/>
            <person name="Cheng C.H.C."/>
            <person name="Catchen J.M."/>
        </authorList>
    </citation>
    <scope>NUCLEOTIDE SEQUENCE [LARGE SCALE GENOMIC DNA]</scope>
    <source>
        <strain evidence="17">JMC-PN-2008</strain>
    </source>
</reference>
<evidence type="ECO:0000256" key="4">
    <source>
        <dbReference type="ARBA" id="ARBA00005869"/>
    </source>
</evidence>
<dbReference type="EC" id="1.5.5.2" evidence="14"/>
<keyword evidence="7" id="KW-0809">Transit peptide</keyword>
<keyword evidence="6 14" id="KW-0274">FAD</keyword>
<evidence type="ECO:0000256" key="14">
    <source>
        <dbReference type="RuleBase" id="RU364054"/>
    </source>
</evidence>
<evidence type="ECO:0000259" key="16">
    <source>
        <dbReference type="Pfam" id="PF01619"/>
    </source>
</evidence>
<evidence type="ECO:0000313" key="17">
    <source>
        <dbReference type="EMBL" id="KAK5870801.1"/>
    </source>
</evidence>
<comment type="pathway">
    <text evidence="3">Amino-acid degradation; L-proline degradation into L-glutamate; L-glutamate from L-proline: step 1/2.</text>
</comment>
<dbReference type="GO" id="GO:0071949">
    <property type="term" value="F:FAD binding"/>
    <property type="evidence" value="ECO:0007669"/>
    <property type="project" value="TreeGrafter"/>
</dbReference>
<feature type="domain" description="Proline dehydrogenase" evidence="16">
    <location>
        <begin position="154"/>
        <end position="586"/>
    </location>
</feature>
<dbReference type="InterPro" id="IPR002872">
    <property type="entry name" value="Proline_DH_dom"/>
</dbReference>
<dbReference type="Proteomes" id="UP001346869">
    <property type="component" value="Unassembled WGS sequence"/>
</dbReference>
<evidence type="ECO:0000256" key="7">
    <source>
        <dbReference type="ARBA" id="ARBA00022946"/>
    </source>
</evidence>
<protein>
    <recommendedName>
        <fullName evidence="14">Proline dehydrogenase</fullName>
        <ecNumber evidence="14">1.5.5.2</ecNumber>
    </recommendedName>
</protein>
<evidence type="ECO:0000256" key="1">
    <source>
        <dbReference type="ARBA" id="ARBA00001974"/>
    </source>
</evidence>
<dbReference type="Gene3D" id="3.20.20.220">
    <property type="match status" value="2"/>
</dbReference>
<evidence type="ECO:0000313" key="18">
    <source>
        <dbReference type="Proteomes" id="UP001346869"/>
    </source>
</evidence>
<organism evidence="17 18">
    <name type="scientific">Eleginops maclovinus</name>
    <name type="common">Patagonian blennie</name>
    <name type="synonym">Eleginus maclovinus</name>
    <dbReference type="NCBI Taxonomy" id="56733"/>
    <lineage>
        <taxon>Eukaryota</taxon>
        <taxon>Metazoa</taxon>
        <taxon>Chordata</taxon>
        <taxon>Craniata</taxon>
        <taxon>Vertebrata</taxon>
        <taxon>Euteleostomi</taxon>
        <taxon>Actinopterygii</taxon>
        <taxon>Neopterygii</taxon>
        <taxon>Teleostei</taxon>
        <taxon>Neoteleostei</taxon>
        <taxon>Acanthomorphata</taxon>
        <taxon>Eupercaria</taxon>
        <taxon>Perciformes</taxon>
        <taxon>Notothenioidei</taxon>
        <taxon>Eleginopidae</taxon>
        <taxon>Eleginops</taxon>
    </lineage>
</organism>
<comment type="cofactor">
    <cofactor evidence="1 14">
        <name>FAD</name>
        <dbReference type="ChEBI" id="CHEBI:57692"/>
    </cofactor>
</comment>
<comment type="subcellular location">
    <subcellularLocation>
        <location evidence="2">Mitochondrion matrix</location>
    </subcellularLocation>
</comment>
<dbReference type="PANTHER" id="PTHR13914">
    <property type="entry name" value="PROLINE OXIDASE"/>
    <property type="match status" value="1"/>
</dbReference>
<comment type="catalytic activity">
    <reaction evidence="12 14">
        <text>L-proline + a quinone = (S)-1-pyrroline-5-carboxylate + a quinol + H(+)</text>
        <dbReference type="Rhea" id="RHEA:23784"/>
        <dbReference type="ChEBI" id="CHEBI:15378"/>
        <dbReference type="ChEBI" id="CHEBI:17388"/>
        <dbReference type="ChEBI" id="CHEBI:24646"/>
        <dbReference type="ChEBI" id="CHEBI:60039"/>
        <dbReference type="ChEBI" id="CHEBI:132124"/>
        <dbReference type="EC" id="1.5.5.2"/>
    </reaction>
</comment>
<evidence type="ECO:0000256" key="11">
    <source>
        <dbReference type="ARBA" id="ARBA00023128"/>
    </source>
</evidence>
<dbReference type="Pfam" id="PF01619">
    <property type="entry name" value="Pro_dh"/>
    <property type="match status" value="1"/>
</dbReference>
<reference evidence="17 18" key="1">
    <citation type="journal article" date="2023" name="Genes (Basel)">
        <title>Chromosome-Level Genome Assembly and Circadian Gene Repertoire of the Patagonia Blennie Eleginops maclovinus-The Closest Ancestral Proxy of Antarctic Cryonotothenioids.</title>
        <authorList>
            <person name="Cheng C.C."/>
            <person name="Rivera-Colon A.G."/>
            <person name="Minhas B.F."/>
            <person name="Wilson L."/>
            <person name="Rayamajhi N."/>
            <person name="Vargas-Chacoff L."/>
            <person name="Catchen J.M."/>
        </authorList>
    </citation>
    <scope>NUCLEOTIDE SEQUENCE [LARGE SCALE GENOMIC DNA]</scope>
    <source>
        <strain evidence="17">JMC-PN-2008</strain>
    </source>
</reference>
<dbReference type="FunFam" id="3.20.20.220:FF:000006">
    <property type="entry name" value="Proline dehydrogenase"/>
    <property type="match status" value="1"/>
</dbReference>
<keyword evidence="8" id="KW-0007">Acetylation</keyword>
<evidence type="ECO:0000256" key="3">
    <source>
        <dbReference type="ARBA" id="ARBA00004739"/>
    </source>
</evidence>
<dbReference type="GO" id="GO:0004657">
    <property type="term" value="F:proline dehydrogenase activity"/>
    <property type="evidence" value="ECO:0007669"/>
    <property type="project" value="UniProtKB-EC"/>
</dbReference>
<feature type="region of interest" description="Disordered" evidence="15">
    <location>
        <begin position="30"/>
        <end position="67"/>
    </location>
</feature>
<sequence>MFNVKTVPALTRAGADIPYRWLLSSRRVRSSTATTHTEQQDGASSRSNAQHDPEFPGQPGRGGRDGNITAAANEISVDFEQSQVAYKSKDSLELLRSLVVFKLCSFDFLVDKNKEIMDLGKKILGQGAFDQFMKMTFYGQFVAGEDHVAIRPLIQKNQAFGVGSVLDYSVEEDISQEEAEQKEMDSRVSAAEKEIGEDHREEKLFRDRRGGVSGACTYFYADEAKCDQHMETFIKCIKASGGSSMDGFTAIKMTALGRPQFLLQFSEVLVKWRRFFSFLVSQQGSEGMQALEQRLELKQLQEFLTKLGAKGDMYGWFAGKSEEIPGTIDVLDWNSLIDDRTRISDLLVVPNVELGELEPLLKKFNTEEEKQLKRMLQRMDTLVKHAIENGVRLMVDAEQTYLQPAISRLTLEMQRIYNREKPVVLNTYQCYLKEAYDNIAMDVELSRREGWHFAAKLVRGAYMYQERERANDLDYEDPINPNYESTNMMYHRCLDYVLDEIALDRNANVMVASHNEDTVKHTLRRMNVLGLLPTENKVYFGQLLGMCDQISFPLAQAGFPVYKYVPYGPVSEVMPYLSRRAHENRGFMKGAQKERELLWKELKRRLASGELLYRPAY</sequence>
<dbReference type="GO" id="GO:0005759">
    <property type="term" value="C:mitochondrial matrix"/>
    <property type="evidence" value="ECO:0007669"/>
    <property type="project" value="UniProtKB-SubCell"/>
</dbReference>
<evidence type="ECO:0000256" key="15">
    <source>
        <dbReference type="SAM" id="MobiDB-lite"/>
    </source>
</evidence>
<evidence type="ECO:0000256" key="5">
    <source>
        <dbReference type="ARBA" id="ARBA00022630"/>
    </source>
</evidence>
<evidence type="ECO:0000256" key="12">
    <source>
        <dbReference type="ARBA" id="ARBA00048779"/>
    </source>
</evidence>
<name>A0AAN7Y1M6_ELEMC</name>